<dbReference type="AlphaFoldDB" id="A0AA35TB81"/>
<feature type="region of interest" description="Disordered" evidence="1">
    <location>
        <begin position="65"/>
        <end position="87"/>
    </location>
</feature>
<sequence length="119" mass="12499">MMPTNSVTSHSAGSKGSYVAVCLLLGPVGLFNPGPHSTAPLDMVSIAEDQSLPVDFNGTSLQLSSGMMDSTLHDPASLSNSSSADMETPGAVIQHASNVEQCWRNLSTSRDDHERPRTG</sequence>
<organism evidence="2 3">
    <name type="scientific">Geodia barretti</name>
    <name type="common">Barrett's horny sponge</name>
    <dbReference type="NCBI Taxonomy" id="519541"/>
    <lineage>
        <taxon>Eukaryota</taxon>
        <taxon>Metazoa</taxon>
        <taxon>Porifera</taxon>
        <taxon>Demospongiae</taxon>
        <taxon>Heteroscleromorpha</taxon>
        <taxon>Tetractinellida</taxon>
        <taxon>Astrophorina</taxon>
        <taxon>Geodiidae</taxon>
        <taxon>Geodia</taxon>
    </lineage>
</organism>
<accession>A0AA35TB81</accession>
<reference evidence="2" key="1">
    <citation type="submission" date="2023-03" db="EMBL/GenBank/DDBJ databases">
        <authorList>
            <person name="Steffen K."/>
            <person name="Cardenas P."/>
        </authorList>
    </citation>
    <scope>NUCLEOTIDE SEQUENCE</scope>
</reference>
<gene>
    <name evidence="2" type="ORF">GBAR_LOCUS24797</name>
</gene>
<comment type="caution">
    <text evidence="2">The sequence shown here is derived from an EMBL/GenBank/DDBJ whole genome shotgun (WGS) entry which is preliminary data.</text>
</comment>
<dbReference type="Proteomes" id="UP001174909">
    <property type="component" value="Unassembled WGS sequence"/>
</dbReference>
<proteinExistence type="predicted"/>
<keyword evidence="3" id="KW-1185">Reference proteome</keyword>
<evidence type="ECO:0000313" key="3">
    <source>
        <dbReference type="Proteomes" id="UP001174909"/>
    </source>
</evidence>
<evidence type="ECO:0000256" key="1">
    <source>
        <dbReference type="SAM" id="MobiDB-lite"/>
    </source>
</evidence>
<protein>
    <submittedName>
        <fullName evidence="2">Uncharacterized protein</fullName>
    </submittedName>
</protein>
<evidence type="ECO:0000313" key="2">
    <source>
        <dbReference type="EMBL" id="CAI8044759.1"/>
    </source>
</evidence>
<name>A0AA35TB81_GEOBA</name>
<dbReference type="EMBL" id="CASHTH010003422">
    <property type="protein sequence ID" value="CAI8044759.1"/>
    <property type="molecule type" value="Genomic_DNA"/>
</dbReference>